<feature type="domain" description="HTH cro/C1-type" evidence="2">
    <location>
        <begin position="13"/>
        <end position="67"/>
    </location>
</feature>
<reference evidence="3 4" key="1">
    <citation type="submission" date="2016-10" db="EMBL/GenBank/DDBJ databases">
        <authorList>
            <person name="de Groot N.N."/>
        </authorList>
    </citation>
    <scope>NUCLEOTIDE SEQUENCE [LARGE SCALE GENOMIC DNA]</scope>
    <source>
        <strain evidence="3 4">SR12</strain>
    </source>
</reference>
<dbReference type="AlphaFoldDB" id="A0A1H3WU99"/>
<protein>
    <submittedName>
        <fullName evidence="3">Zn-dependent peptidase ImmA, M78 family</fullName>
    </submittedName>
</protein>
<dbReference type="Pfam" id="PF06114">
    <property type="entry name" value="Peptidase_M78"/>
    <property type="match status" value="1"/>
</dbReference>
<dbReference type="InterPro" id="IPR052345">
    <property type="entry name" value="Rad_response_metalloprotease"/>
</dbReference>
<dbReference type="GO" id="GO:0003677">
    <property type="term" value="F:DNA binding"/>
    <property type="evidence" value="ECO:0007669"/>
    <property type="project" value="InterPro"/>
</dbReference>
<dbReference type="EMBL" id="FNRK01000001">
    <property type="protein sequence ID" value="SDZ90703.1"/>
    <property type="molecule type" value="Genomic_DNA"/>
</dbReference>
<organism evidence="3 4">
    <name type="scientific">Eubacterium aggregans</name>
    <dbReference type="NCBI Taxonomy" id="81409"/>
    <lineage>
        <taxon>Bacteria</taxon>
        <taxon>Bacillati</taxon>
        <taxon>Bacillota</taxon>
        <taxon>Clostridia</taxon>
        <taxon>Eubacteriales</taxon>
        <taxon>Eubacteriaceae</taxon>
        <taxon>Eubacterium</taxon>
    </lineage>
</organism>
<gene>
    <name evidence="3" type="ORF">SAMN04515656_10187</name>
</gene>
<name>A0A1H3WU99_9FIRM</name>
<dbReference type="InterPro" id="IPR010359">
    <property type="entry name" value="IrrE_HExxH"/>
</dbReference>
<dbReference type="InterPro" id="IPR010982">
    <property type="entry name" value="Lambda_DNA-bd_dom_sf"/>
</dbReference>
<evidence type="ECO:0000256" key="1">
    <source>
        <dbReference type="ARBA" id="ARBA00007227"/>
    </source>
</evidence>
<dbReference type="PANTHER" id="PTHR43236:SF1">
    <property type="entry name" value="BLL7220 PROTEIN"/>
    <property type="match status" value="1"/>
</dbReference>
<dbReference type="RefSeq" id="WP_090304070.1">
    <property type="nucleotide sequence ID" value="NZ_FNRK01000001.1"/>
</dbReference>
<evidence type="ECO:0000313" key="4">
    <source>
        <dbReference type="Proteomes" id="UP000199394"/>
    </source>
</evidence>
<dbReference type="SUPFAM" id="SSF47413">
    <property type="entry name" value="lambda repressor-like DNA-binding domains"/>
    <property type="match status" value="1"/>
</dbReference>
<keyword evidence="4" id="KW-1185">Reference proteome</keyword>
<dbReference type="Proteomes" id="UP000199394">
    <property type="component" value="Unassembled WGS sequence"/>
</dbReference>
<dbReference type="PROSITE" id="PS50943">
    <property type="entry name" value="HTH_CROC1"/>
    <property type="match status" value="1"/>
</dbReference>
<dbReference type="Gene3D" id="1.10.260.40">
    <property type="entry name" value="lambda repressor-like DNA-binding domains"/>
    <property type="match status" value="1"/>
</dbReference>
<comment type="similarity">
    <text evidence="1">Belongs to the short-chain fatty acyl-CoA assimilation regulator (ScfR) family.</text>
</comment>
<dbReference type="PANTHER" id="PTHR43236">
    <property type="entry name" value="ANTITOXIN HIGA1"/>
    <property type="match status" value="1"/>
</dbReference>
<dbReference type="STRING" id="81409.SAMN04515656_10187"/>
<evidence type="ECO:0000259" key="2">
    <source>
        <dbReference type="PROSITE" id="PS50943"/>
    </source>
</evidence>
<evidence type="ECO:0000313" key="3">
    <source>
        <dbReference type="EMBL" id="SDZ90703.1"/>
    </source>
</evidence>
<dbReference type="Pfam" id="PF01381">
    <property type="entry name" value="HTH_3"/>
    <property type="match status" value="1"/>
</dbReference>
<dbReference type="CDD" id="cd00093">
    <property type="entry name" value="HTH_XRE"/>
    <property type="match status" value="1"/>
</dbReference>
<dbReference type="OrthoDB" id="9816277at2"/>
<dbReference type="Gene3D" id="1.10.10.2910">
    <property type="match status" value="1"/>
</dbReference>
<dbReference type="InterPro" id="IPR001387">
    <property type="entry name" value="Cro/C1-type_HTH"/>
</dbReference>
<sequence>MDNLENAFNFGRLKLAREYCGLTIKEVAEMSGVTKQAISQFENGKAEPKVETLKKITDCLGFPRQYFYDAPKTNAILGDTYFRSLQKTTMRQKNSQIAHLILLAQIYTFLKEYIEFKSFIPLKYNHVNIDIEELAKLVRKTWELGNGPILNIIDVMERNGIVMASVFANCDEIDAYSQVQTIGDNLVPIVILGSDKESFYRRNFNAAHELGHILMDDDYTVEEMTSTEYREMEKKMNAFAGALLIPKEMYRNDLKGNQITNISLYLELKKKYHVSASALIVRAHQIGAITHGQYQYLMKQMSEKGYRKKEPLDSETPLTEPQYLKKAIEFLINEEYFTSEELIDELSLFGVSLNRDKIEELLNLEKSFLRSENLYAFPQIKLNKSLKGQCISDEKEE</sequence>
<accession>A0A1H3WU99</accession>
<dbReference type="SMART" id="SM00530">
    <property type="entry name" value="HTH_XRE"/>
    <property type="match status" value="1"/>
</dbReference>
<proteinExistence type="inferred from homology"/>